<dbReference type="InterPro" id="IPR033712">
    <property type="entry name" value="Pumilio_RNA-bd"/>
</dbReference>
<keyword evidence="8" id="KW-1185">Reference proteome</keyword>
<feature type="region of interest" description="Disordered" evidence="5">
    <location>
        <begin position="283"/>
        <end position="354"/>
    </location>
</feature>
<feature type="repeat" description="Pumilio" evidence="3">
    <location>
        <begin position="762"/>
        <end position="798"/>
    </location>
</feature>
<dbReference type="PANTHER" id="PTHR12537">
    <property type="entry name" value="RNA BINDING PROTEIN PUMILIO-RELATED"/>
    <property type="match status" value="1"/>
</dbReference>
<dbReference type="Proteomes" id="UP001217918">
    <property type="component" value="Unassembled WGS sequence"/>
</dbReference>
<feature type="region of interest" description="Disordered" evidence="5">
    <location>
        <begin position="161"/>
        <end position="198"/>
    </location>
</feature>
<feature type="compositionally biased region" description="Polar residues" evidence="5">
    <location>
        <begin position="283"/>
        <end position="322"/>
    </location>
</feature>
<sequence>MPQHSCRIHRTWILSTGPIEKTGGSDDPSTAPQAEVMDEFFRSQQGAPSDSQINSAFVSPPRNGAQLPRRFTTDSSRVPTLSSITPIMTTQRPPEPQDFATTTTLHKVQLLEKKRLEYEKLKDHRRRFEAEMIQLAAQEQEREMELLASPQSAIMQSHFALDDQLPSRSVPSSRRNSDEDEKEEAVRQDPTSHRSTNALNRFLFDDEESTNEARASQTNNDGFASLFRSQNYSVNMSSLGSAQLNTGAATAGPQSPESNSNSNPGSRPTSVRRSVDFKYIQDSINHSSAPETPTGLVSPNSTHGLATSPSIQPNANSASGLTNSANNHAQQHLHHHNASMGRIPAGAVPNRHSRELSNDAALGNSREPQTFVSIGSALHGNAPAFGPVSAQPQTPSTVGATSPVATGPASYQFFNPSSPGFVGGNYAGSPAYNLPMMMNGLPLNGPLAAPVVDYPPSYSPYRAGRAPQQNMSYFTGGRRPTHDSQVEVMHRRRQQDSESMSCFNSMTLDECVGQLYQLCKDQHGCRFLQRQVESGNRDSIHKIWLETSPHVVELMSDPFGNYLCQRLFEYCDDLERTQLVQNAAVDMSRIATNQHGTRALQKMIETVSGAQIDTIVEALRYEVVQLIQDLNGNHVIQKCLNKLGPDNCYFIFKAVGHHCVDVGTHRHGCCVLQRCIDFAEGQVRSWLVNQIVSNACQLIQDPFGNYVLQYIIDLNETEFTEPLVLQFQGRIVAFSKQKFSSNVIEKCLRCASEESKNMILTELMSGDVEKLLRDPFANYVMQTALEYSTPAVKHHMVDVIRPLLPHIRSTPHGRRLQAKISQYENRSTATNNGQTTPSDSGMGQLVNRRAAGRAMASNTSILSPSMLSDGHQNGASQDLAVQHPPVGYPMPVPNAPAGPVAASAVGAGPAINAKQSIKLIVASNATILPASAATWGCQDVFLSFVLPLHIAHRYALMSVLIIALFPERQ</sequence>
<dbReference type="AlphaFoldDB" id="A0AAD9I662"/>
<dbReference type="PANTHER" id="PTHR12537:SF13">
    <property type="entry name" value="PUMILIO HOMOLOGY DOMAIN FAMILY MEMBER 4"/>
    <property type="match status" value="1"/>
</dbReference>
<feature type="repeat" description="Pumilio" evidence="3">
    <location>
        <begin position="654"/>
        <end position="689"/>
    </location>
</feature>
<dbReference type="GO" id="GO:0005737">
    <property type="term" value="C:cytoplasm"/>
    <property type="evidence" value="ECO:0007669"/>
    <property type="project" value="TreeGrafter"/>
</dbReference>
<dbReference type="FunFam" id="1.25.10.10:FF:000237">
    <property type="entry name" value="Pumilio homolog 9"/>
    <property type="match status" value="1"/>
</dbReference>
<accession>A0AAD9I662</accession>
<feature type="repeat" description="Pumilio" evidence="3">
    <location>
        <begin position="582"/>
        <end position="617"/>
    </location>
</feature>
<dbReference type="EMBL" id="JAQQPM010000005">
    <property type="protein sequence ID" value="KAK2071916.1"/>
    <property type="molecule type" value="Genomic_DNA"/>
</dbReference>
<gene>
    <name evidence="7" type="ORF">P8C59_006301</name>
</gene>
<protein>
    <recommendedName>
        <fullName evidence="6">PUM-HD domain-containing protein</fullName>
    </recommendedName>
</protein>
<feature type="domain" description="PUM-HD" evidence="6">
    <location>
        <begin position="489"/>
        <end position="824"/>
    </location>
</feature>
<feature type="region of interest" description="Disordered" evidence="5">
    <location>
        <begin position="823"/>
        <end position="843"/>
    </location>
</feature>
<feature type="region of interest" description="Disordered" evidence="5">
    <location>
        <begin position="44"/>
        <end position="99"/>
    </location>
</feature>
<comment type="function">
    <text evidence="2">RNA-binding nucleolar protein required for pre-rRNA processing. Involved in production of 18S rRNA and assembly of small ribosomal subunit.</text>
</comment>
<dbReference type="InterPro" id="IPR011989">
    <property type="entry name" value="ARM-like"/>
</dbReference>
<reference evidence="7" key="1">
    <citation type="journal article" date="2023" name="Mol. Plant Microbe Interact.">
        <title>Elucidating the Obligate Nature and Biological Capacity of an Invasive Fungal Corn Pathogen.</title>
        <authorList>
            <person name="MacCready J.S."/>
            <person name="Roggenkamp E.M."/>
            <person name="Gdanetz K."/>
            <person name="Chilvers M.I."/>
        </authorList>
    </citation>
    <scope>NUCLEOTIDE SEQUENCE</scope>
    <source>
        <strain evidence="7">PM02</strain>
    </source>
</reference>
<evidence type="ECO:0000259" key="6">
    <source>
        <dbReference type="PROSITE" id="PS50303"/>
    </source>
</evidence>
<dbReference type="InterPro" id="IPR033133">
    <property type="entry name" value="PUM-HD"/>
</dbReference>
<feature type="repeat" description="Pumilio" evidence="3">
    <location>
        <begin position="690"/>
        <end position="726"/>
    </location>
</feature>
<dbReference type="InterPro" id="IPR001313">
    <property type="entry name" value="Pumilio_RNA-bd_rpt"/>
</dbReference>
<feature type="coiled-coil region" evidence="4">
    <location>
        <begin position="111"/>
        <end position="141"/>
    </location>
</feature>
<keyword evidence="1" id="KW-0677">Repeat</keyword>
<dbReference type="InterPro" id="IPR016024">
    <property type="entry name" value="ARM-type_fold"/>
</dbReference>
<comment type="caution">
    <text evidence="7">The sequence shown here is derived from an EMBL/GenBank/DDBJ whole genome shotgun (WGS) entry which is preliminary data.</text>
</comment>
<feature type="compositionally biased region" description="Polar residues" evidence="5">
    <location>
        <begin position="44"/>
        <end position="57"/>
    </location>
</feature>
<feature type="repeat" description="Pumilio" evidence="3">
    <location>
        <begin position="510"/>
        <end position="545"/>
    </location>
</feature>
<dbReference type="SMART" id="SM00025">
    <property type="entry name" value="Pumilio"/>
    <property type="match status" value="8"/>
</dbReference>
<evidence type="ECO:0000256" key="1">
    <source>
        <dbReference type="ARBA" id="ARBA00022737"/>
    </source>
</evidence>
<dbReference type="GO" id="GO:0003729">
    <property type="term" value="F:mRNA binding"/>
    <property type="evidence" value="ECO:0007669"/>
    <property type="project" value="TreeGrafter"/>
</dbReference>
<organism evidence="7 8">
    <name type="scientific">Phyllachora maydis</name>
    <dbReference type="NCBI Taxonomy" id="1825666"/>
    <lineage>
        <taxon>Eukaryota</taxon>
        <taxon>Fungi</taxon>
        <taxon>Dikarya</taxon>
        <taxon>Ascomycota</taxon>
        <taxon>Pezizomycotina</taxon>
        <taxon>Sordariomycetes</taxon>
        <taxon>Sordariomycetidae</taxon>
        <taxon>Phyllachorales</taxon>
        <taxon>Phyllachoraceae</taxon>
        <taxon>Phyllachora</taxon>
    </lineage>
</organism>
<evidence type="ECO:0000313" key="7">
    <source>
        <dbReference type="EMBL" id="KAK2071916.1"/>
    </source>
</evidence>
<dbReference type="PROSITE" id="PS50302">
    <property type="entry name" value="PUM"/>
    <property type="match status" value="7"/>
</dbReference>
<evidence type="ECO:0000256" key="3">
    <source>
        <dbReference type="PROSITE-ProRule" id="PRU00317"/>
    </source>
</evidence>
<proteinExistence type="predicted"/>
<evidence type="ECO:0000313" key="8">
    <source>
        <dbReference type="Proteomes" id="UP001217918"/>
    </source>
</evidence>
<feature type="compositionally biased region" description="Polar residues" evidence="5">
    <location>
        <begin position="823"/>
        <end position="841"/>
    </location>
</feature>
<dbReference type="CDD" id="cd07920">
    <property type="entry name" value="Pumilio"/>
    <property type="match status" value="1"/>
</dbReference>
<dbReference type="GO" id="GO:0010608">
    <property type="term" value="P:post-transcriptional regulation of gene expression"/>
    <property type="evidence" value="ECO:0007669"/>
    <property type="project" value="TreeGrafter"/>
</dbReference>
<keyword evidence="4" id="KW-0175">Coiled coil</keyword>
<feature type="compositionally biased region" description="Polar residues" evidence="5">
    <location>
        <begin position="73"/>
        <end position="92"/>
    </location>
</feature>
<feature type="repeat" description="Pumilio" evidence="3">
    <location>
        <begin position="618"/>
        <end position="653"/>
    </location>
</feature>
<feature type="compositionally biased region" description="Low complexity" evidence="5">
    <location>
        <begin position="253"/>
        <end position="269"/>
    </location>
</feature>
<dbReference type="Pfam" id="PF00806">
    <property type="entry name" value="PUF"/>
    <property type="match status" value="8"/>
</dbReference>
<dbReference type="Gene3D" id="1.25.10.10">
    <property type="entry name" value="Leucine-rich Repeat Variant"/>
    <property type="match status" value="1"/>
</dbReference>
<evidence type="ECO:0000256" key="4">
    <source>
        <dbReference type="SAM" id="Coils"/>
    </source>
</evidence>
<dbReference type="SUPFAM" id="SSF48371">
    <property type="entry name" value="ARM repeat"/>
    <property type="match status" value="1"/>
</dbReference>
<name>A0AAD9I662_9PEZI</name>
<feature type="region of interest" description="Disordered" evidence="5">
    <location>
        <begin position="244"/>
        <end position="271"/>
    </location>
</feature>
<feature type="repeat" description="Pumilio" evidence="3">
    <location>
        <begin position="546"/>
        <end position="581"/>
    </location>
</feature>
<evidence type="ECO:0000256" key="5">
    <source>
        <dbReference type="SAM" id="MobiDB-lite"/>
    </source>
</evidence>
<dbReference type="PROSITE" id="PS50303">
    <property type="entry name" value="PUM_HD"/>
    <property type="match status" value="1"/>
</dbReference>
<evidence type="ECO:0000256" key="2">
    <source>
        <dbReference type="ARBA" id="ARBA00024893"/>
    </source>
</evidence>